<dbReference type="NCBIfam" id="TIGR00419">
    <property type="entry name" value="tim"/>
    <property type="match status" value="1"/>
</dbReference>
<dbReference type="RefSeq" id="WP_078817923.1">
    <property type="nucleotide sequence ID" value="NZ_FUYJ01000005.1"/>
</dbReference>
<feature type="binding site" evidence="9">
    <location>
        <position position="213"/>
    </location>
    <ligand>
        <name>substrate</name>
    </ligand>
</feature>
<dbReference type="InterPro" id="IPR020861">
    <property type="entry name" value="Triosephosphate_isomerase_AS"/>
</dbReference>
<dbReference type="InterPro" id="IPR000652">
    <property type="entry name" value="Triosephosphate_isomerase"/>
</dbReference>
<protein>
    <recommendedName>
        <fullName evidence="4 9">Triosephosphate isomerase</fullName>
        <shortName evidence="9">TIM</shortName>
        <shortName evidence="9">TPI</shortName>
        <ecNumber evidence="3 9">5.3.1.1</ecNumber>
    </recommendedName>
    <alternativeName>
        <fullName evidence="9">Triose-phosphate isomerase</fullName>
    </alternativeName>
</protein>
<evidence type="ECO:0000256" key="1">
    <source>
        <dbReference type="ARBA" id="ARBA00004680"/>
    </source>
</evidence>
<comment type="subunit">
    <text evidence="9 10">Homodimer.</text>
</comment>
<dbReference type="UniPathway" id="UPA00109">
    <property type="reaction ID" value="UER00189"/>
</dbReference>
<dbReference type="EC" id="5.3.1.1" evidence="3 9"/>
<dbReference type="InterPro" id="IPR022896">
    <property type="entry name" value="TrioseP_Isoase_bac/euk"/>
</dbReference>
<evidence type="ECO:0000256" key="5">
    <source>
        <dbReference type="ARBA" id="ARBA00022432"/>
    </source>
</evidence>
<reference evidence="12" key="1">
    <citation type="submission" date="2017-02" db="EMBL/GenBank/DDBJ databases">
        <authorList>
            <person name="Varghese N."/>
            <person name="Submissions S."/>
        </authorList>
    </citation>
    <scope>NUCLEOTIDE SEQUENCE [LARGE SCALE GENOMIC DNA]</scope>
    <source>
        <strain evidence="12">DSM 23966</strain>
    </source>
</reference>
<organism evidence="11 12">
    <name type="scientific">Sporosarcina newyorkensis</name>
    <dbReference type="NCBI Taxonomy" id="759851"/>
    <lineage>
        <taxon>Bacteria</taxon>
        <taxon>Bacillati</taxon>
        <taxon>Bacillota</taxon>
        <taxon>Bacilli</taxon>
        <taxon>Bacillales</taxon>
        <taxon>Caryophanaceae</taxon>
        <taxon>Sporosarcina</taxon>
    </lineage>
</organism>
<dbReference type="FunFam" id="3.20.20.70:FF:000016">
    <property type="entry name" value="Triosephosphate isomerase"/>
    <property type="match status" value="1"/>
</dbReference>
<gene>
    <name evidence="9" type="primary">tpiA</name>
    <name evidence="11" type="ORF">SAMN04244570_2658</name>
</gene>
<dbReference type="GO" id="GO:0019563">
    <property type="term" value="P:glycerol catabolic process"/>
    <property type="evidence" value="ECO:0007669"/>
    <property type="project" value="TreeGrafter"/>
</dbReference>
<dbReference type="Pfam" id="PF00121">
    <property type="entry name" value="TIM"/>
    <property type="match status" value="1"/>
</dbReference>
<dbReference type="Proteomes" id="UP000190042">
    <property type="component" value="Unassembled WGS sequence"/>
</dbReference>
<evidence type="ECO:0000256" key="10">
    <source>
        <dbReference type="RuleBase" id="RU363013"/>
    </source>
</evidence>
<comment type="function">
    <text evidence="9">Involved in the gluconeogenesis. Catalyzes stereospecifically the conversion of dihydroxyacetone phosphate (DHAP) to D-glyceraldehyde-3-phosphate (G3P).</text>
</comment>
<keyword evidence="8 9" id="KW-0413">Isomerase</keyword>
<dbReference type="InterPro" id="IPR013785">
    <property type="entry name" value="Aldolase_TIM"/>
</dbReference>
<evidence type="ECO:0000313" key="12">
    <source>
        <dbReference type="Proteomes" id="UP000190042"/>
    </source>
</evidence>
<keyword evidence="5 9" id="KW-0312">Gluconeogenesis</keyword>
<comment type="pathway">
    <text evidence="1 9 10">Carbohydrate degradation; glycolysis; D-glyceraldehyde 3-phosphate from glycerone phosphate: step 1/1.</text>
</comment>
<dbReference type="HAMAP" id="MF_00147_B">
    <property type="entry name" value="TIM_B"/>
    <property type="match status" value="1"/>
</dbReference>
<dbReference type="UniPathway" id="UPA00138"/>
<evidence type="ECO:0000256" key="3">
    <source>
        <dbReference type="ARBA" id="ARBA00011940"/>
    </source>
</evidence>
<evidence type="ECO:0000313" key="11">
    <source>
        <dbReference type="EMBL" id="SKB01304.1"/>
    </source>
</evidence>
<evidence type="ECO:0000256" key="2">
    <source>
        <dbReference type="ARBA" id="ARBA00007422"/>
    </source>
</evidence>
<proteinExistence type="inferred from homology"/>
<dbReference type="AlphaFoldDB" id="A0A1T4YHN7"/>
<dbReference type="GO" id="GO:0005829">
    <property type="term" value="C:cytosol"/>
    <property type="evidence" value="ECO:0007669"/>
    <property type="project" value="TreeGrafter"/>
</dbReference>
<evidence type="ECO:0000256" key="4">
    <source>
        <dbReference type="ARBA" id="ARBA00019397"/>
    </source>
</evidence>
<dbReference type="PANTHER" id="PTHR21139">
    <property type="entry name" value="TRIOSEPHOSPHATE ISOMERASE"/>
    <property type="match status" value="1"/>
</dbReference>
<dbReference type="GO" id="GO:0006094">
    <property type="term" value="P:gluconeogenesis"/>
    <property type="evidence" value="ECO:0007669"/>
    <property type="project" value="UniProtKB-UniRule"/>
</dbReference>
<keyword evidence="12" id="KW-1185">Reference proteome</keyword>
<dbReference type="SUPFAM" id="SSF51351">
    <property type="entry name" value="Triosephosphate isomerase (TIM)"/>
    <property type="match status" value="1"/>
</dbReference>
<evidence type="ECO:0000256" key="8">
    <source>
        <dbReference type="ARBA" id="ARBA00023235"/>
    </source>
</evidence>
<dbReference type="GO" id="GO:0006096">
    <property type="term" value="P:glycolytic process"/>
    <property type="evidence" value="ECO:0007669"/>
    <property type="project" value="UniProtKB-UniRule"/>
</dbReference>
<sequence length="254" mass="27721">MRKRIIAGNWKMYKLSNQAADFAEQIKERITTSDKVEAVICPPALYVTDLLQRFETSAVKVGAQTMHDTDEGAFTGEISPAMLADLGVQYVILGHSERRQYFNETDETVNKKVVAAHKHHLVPIVCVGETLEQREAKETVSIVSAQVEKAFADVTAEQAKKSVIAYEPIWAIGTGKTATAEDANEVCGAIRHKIETIYSKEVADAIRIQYGGSVKPENIAELLSKDHIDGALVGGASLDPEAFVQLVEAGTHVE</sequence>
<dbReference type="PROSITE" id="PS51440">
    <property type="entry name" value="TIM_2"/>
    <property type="match status" value="1"/>
</dbReference>
<dbReference type="GO" id="GO:0004807">
    <property type="term" value="F:triose-phosphate isomerase activity"/>
    <property type="evidence" value="ECO:0007669"/>
    <property type="project" value="UniProtKB-UniRule"/>
</dbReference>
<feature type="active site" description="Electrophile" evidence="9">
    <location>
        <position position="95"/>
    </location>
</feature>
<dbReference type="PANTHER" id="PTHR21139:SF42">
    <property type="entry name" value="TRIOSEPHOSPHATE ISOMERASE"/>
    <property type="match status" value="1"/>
</dbReference>
<evidence type="ECO:0000256" key="6">
    <source>
        <dbReference type="ARBA" id="ARBA00022490"/>
    </source>
</evidence>
<name>A0A1T4YHN7_9BACL</name>
<dbReference type="PROSITE" id="PS00171">
    <property type="entry name" value="TIM_1"/>
    <property type="match status" value="1"/>
</dbReference>
<feature type="binding site" evidence="9">
    <location>
        <begin position="9"/>
        <end position="11"/>
    </location>
    <ligand>
        <name>substrate</name>
    </ligand>
</feature>
<dbReference type="CDD" id="cd00311">
    <property type="entry name" value="TIM"/>
    <property type="match status" value="1"/>
</dbReference>
<dbReference type="Gene3D" id="3.20.20.70">
    <property type="entry name" value="Aldolase class I"/>
    <property type="match status" value="1"/>
</dbReference>
<dbReference type="EMBL" id="FUYJ01000005">
    <property type="protein sequence ID" value="SKB01304.1"/>
    <property type="molecule type" value="Genomic_DNA"/>
</dbReference>
<comment type="similarity">
    <text evidence="2 9 10">Belongs to the triosephosphate isomerase family.</text>
</comment>
<evidence type="ECO:0000256" key="7">
    <source>
        <dbReference type="ARBA" id="ARBA00023152"/>
    </source>
</evidence>
<comment type="catalytic activity">
    <reaction evidence="9 10">
        <text>D-glyceraldehyde 3-phosphate = dihydroxyacetone phosphate</text>
        <dbReference type="Rhea" id="RHEA:18585"/>
        <dbReference type="ChEBI" id="CHEBI:57642"/>
        <dbReference type="ChEBI" id="CHEBI:59776"/>
        <dbReference type="EC" id="5.3.1.1"/>
    </reaction>
</comment>
<feature type="binding site" evidence="9">
    <location>
        <position position="173"/>
    </location>
    <ligand>
        <name>substrate</name>
    </ligand>
</feature>
<keyword evidence="7 9" id="KW-0324">Glycolysis</keyword>
<evidence type="ECO:0000256" key="9">
    <source>
        <dbReference type="HAMAP-Rule" id="MF_00147"/>
    </source>
</evidence>
<dbReference type="GO" id="GO:0046166">
    <property type="term" value="P:glyceraldehyde-3-phosphate biosynthetic process"/>
    <property type="evidence" value="ECO:0007669"/>
    <property type="project" value="TreeGrafter"/>
</dbReference>
<accession>A0A1T4YHN7</accession>
<feature type="active site" description="Proton acceptor" evidence="9">
    <location>
        <position position="167"/>
    </location>
</feature>
<keyword evidence="6 9" id="KW-0963">Cytoplasm</keyword>
<comment type="pathway">
    <text evidence="9 10">Carbohydrate biosynthesis; gluconeogenesis.</text>
</comment>
<feature type="binding site" evidence="9">
    <location>
        <begin position="234"/>
        <end position="235"/>
    </location>
    <ligand>
        <name>substrate</name>
    </ligand>
</feature>
<comment type="subcellular location">
    <subcellularLocation>
        <location evidence="9 10">Cytoplasm</location>
    </subcellularLocation>
</comment>
<dbReference type="InterPro" id="IPR035990">
    <property type="entry name" value="TIM_sf"/>
</dbReference>